<dbReference type="EMBL" id="REGN01002409">
    <property type="protein sequence ID" value="RNA28289.1"/>
    <property type="molecule type" value="Genomic_DNA"/>
</dbReference>
<dbReference type="AlphaFoldDB" id="A0A3M7RXY0"/>
<keyword evidence="2" id="KW-1185">Reference proteome</keyword>
<dbReference type="Proteomes" id="UP000276133">
    <property type="component" value="Unassembled WGS sequence"/>
</dbReference>
<evidence type="ECO:0000313" key="1">
    <source>
        <dbReference type="EMBL" id="RNA28289.1"/>
    </source>
</evidence>
<evidence type="ECO:0000313" key="2">
    <source>
        <dbReference type="Proteomes" id="UP000276133"/>
    </source>
</evidence>
<sequence>MALKELLDNDEFANKPKRGRNKLAERLIRFFVLRRGNENHSAKKVSLLSYTKRFMGDFQAAQNGLLFLFSLHKIKLNRISREKIET</sequence>
<proteinExistence type="predicted"/>
<gene>
    <name evidence="1" type="ORF">BpHYR1_020120</name>
</gene>
<reference evidence="1 2" key="1">
    <citation type="journal article" date="2018" name="Sci. Rep.">
        <title>Genomic signatures of local adaptation to the degree of environmental predictability in rotifers.</title>
        <authorList>
            <person name="Franch-Gras L."/>
            <person name="Hahn C."/>
            <person name="Garcia-Roger E.M."/>
            <person name="Carmona M.J."/>
            <person name="Serra M."/>
            <person name="Gomez A."/>
        </authorList>
    </citation>
    <scope>NUCLEOTIDE SEQUENCE [LARGE SCALE GENOMIC DNA]</scope>
    <source>
        <strain evidence="1">HYR1</strain>
    </source>
</reference>
<comment type="caution">
    <text evidence="1">The sequence shown here is derived from an EMBL/GenBank/DDBJ whole genome shotgun (WGS) entry which is preliminary data.</text>
</comment>
<organism evidence="1 2">
    <name type="scientific">Brachionus plicatilis</name>
    <name type="common">Marine rotifer</name>
    <name type="synonym">Brachionus muelleri</name>
    <dbReference type="NCBI Taxonomy" id="10195"/>
    <lineage>
        <taxon>Eukaryota</taxon>
        <taxon>Metazoa</taxon>
        <taxon>Spiralia</taxon>
        <taxon>Gnathifera</taxon>
        <taxon>Rotifera</taxon>
        <taxon>Eurotatoria</taxon>
        <taxon>Monogononta</taxon>
        <taxon>Pseudotrocha</taxon>
        <taxon>Ploima</taxon>
        <taxon>Brachionidae</taxon>
        <taxon>Brachionus</taxon>
    </lineage>
</organism>
<name>A0A3M7RXY0_BRAPC</name>
<accession>A0A3M7RXY0</accession>
<protein>
    <submittedName>
        <fullName evidence="1">Uncharacterized protein</fullName>
    </submittedName>
</protein>